<evidence type="ECO:0000313" key="10">
    <source>
        <dbReference type="EnsemblProtists" id="EOD27575"/>
    </source>
</evidence>
<evidence type="ECO:0000256" key="7">
    <source>
        <dbReference type="SAM" id="MobiDB-lite"/>
    </source>
</evidence>
<evidence type="ECO:0000259" key="9">
    <source>
        <dbReference type="Pfam" id="PF02668"/>
    </source>
</evidence>
<organism evidence="10 11">
    <name type="scientific">Emiliania huxleyi (strain CCMP1516)</name>
    <dbReference type="NCBI Taxonomy" id="280463"/>
    <lineage>
        <taxon>Eukaryota</taxon>
        <taxon>Haptista</taxon>
        <taxon>Haptophyta</taxon>
        <taxon>Prymnesiophyceae</taxon>
        <taxon>Isochrysidales</taxon>
        <taxon>Noelaerhabdaceae</taxon>
        <taxon>Emiliania</taxon>
    </lineage>
</organism>
<keyword evidence="3" id="KW-0479">Metal-binding</keyword>
<dbReference type="Proteomes" id="UP000013827">
    <property type="component" value="Unassembled WGS sequence"/>
</dbReference>
<reference evidence="10" key="2">
    <citation type="submission" date="2024-10" db="UniProtKB">
        <authorList>
            <consortium name="EnsemblProtists"/>
        </authorList>
    </citation>
    <scope>IDENTIFICATION</scope>
</reference>
<dbReference type="AlphaFoldDB" id="A0A0D3JVP0"/>
<dbReference type="PANTHER" id="PTHR43779">
    <property type="entry name" value="DIOXYGENASE RV0097-RELATED"/>
    <property type="match status" value="1"/>
</dbReference>
<proteinExistence type="inferred from homology"/>
<dbReference type="GO" id="GO:0046872">
    <property type="term" value="F:metal ion binding"/>
    <property type="evidence" value="ECO:0007669"/>
    <property type="project" value="UniProtKB-KW"/>
</dbReference>
<dbReference type="RefSeq" id="XP_005780004.1">
    <property type="nucleotide sequence ID" value="XM_005779947.1"/>
</dbReference>
<dbReference type="InterPro" id="IPR042098">
    <property type="entry name" value="TauD-like_sf"/>
</dbReference>
<evidence type="ECO:0000256" key="4">
    <source>
        <dbReference type="ARBA" id="ARBA00022964"/>
    </source>
</evidence>
<dbReference type="InterPro" id="IPR003819">
    <property type="entry name" value="TauD/TfdA-like"/>
</dbReference>
<evidence type="ECO:0000313" key="11">
    <source>
        <dbReference type="Proteomes" id="UP000013827"/>
    </source>
</evidence>
<evidence type="ECO:0000256" key="6">
    <source>
        <dbReference type="ARBA" id="ARBA00023004"/>
    </source>
</evidence>
<keyword evidence="6" id="KW-0408">Iron</keyword>
<dbReference type="OMA" id="VFPMTWK"/>
<dbReference type="eggNOG" id="ENOG502QS34">
    <property type="taxonomic scope" value="Eukaryota"/>
</dbReference>
<evidence type="ECO:0000256" key="1">
    <source>
        <dbReference type="ARBA" id="ARBA00001954"/>
    </source>
</evidence>
<keyword evidence="11" id="KW-1185">Reference proteome</keyword>
<accession>A0A0D3JVP0</accession>
<evidence type="ECO:0000256" key="2">
    <source>
        <dbReference type="ARBA" id="ARBA00005896"/>
    </source>
</evidence>
<feature type="domain" description="TauD/TfdA-like" evidence="9">
    <location>
        <begin position="25"/>
        <end position="304"/>
    </location>
</feature>
<keyword evidence="8" id="KW-0732">Signal</keyword>
<feature type="chain" id="PRO_5044272839" description="TauD/TfdA-like domain-containing protein" evidence="8">
    <location>
        <begin position="20"/>
        <end position="365"/>
    </location>
</feature>
<dbReference type="InterPro" id="IPR051178">
    <property type="entry name" value="TfdA_dioxygenase"/>
</dbReference>
<evidence type="ECO:0000256" key="3">
    <source>
        <dbReference type="ARBA" id="ARBA00022723"/>
    </source>
</evidence>
<feature type="compositionally biased region" description="Basic and acidic residues" evidence="7">
    <location>
        <begin position="330"/>
        <end position="355"/>
    </location>
</feature>
<reference evidence="11" key="1">
    <citation type="journal article" date="2013" name="Nature">
        <title>Pan genome of the phytoplankton Emiliania underpins its global distribution.</title>
        <authorList>
            <person name="Read B.A."/>
            <person name="Kegel J."/>
            <person name="Klute M.J."/>
            <person name="Kuo A."/>
            <person name="Lefebvre S.C."/>
            <person name="Maumus F."/>
            <person name="Mayer C."/>
            <person name="Miller J."/>
            <person name="Monier A."/>
            <person name="Salamov A."/>
            <person name="Young J."/>
            <person name="Aguilar M."/>
            <person name="Claverie J.M."/>
            <person name="Frickenhaus S."/>
            <person name="Gonzalez K."/>
            <person name="Herman E.K."/>
            <person name="Lin Y.C."/>
            <person name="Napier J."/>
            <person name="Ogata H."/>
            <person name="Sarno A.F."/>
            <person name="Shmutz J."/>
            <person name="Schroeder D."/>
            <person name="de Vargas C."/>
            <person name="Verret F."/>
            <person name="von Dassow P."/>
            <person name="Valentin K."/>
            <person name="Van de Peer Y."/>
            <person name="Wheeler G."/>
            <person name="Dacks J.B."/>
            <person name="Delwiche C.F."/>
            <person name="Dyhrman S.T."/>
            <person name="Glockner G."/>
            <person name="John U."/>
            <person name="Richards T."/>
            <person name="Worden A.Z."/>
            <person name="Zhang X."/>
            <person name="Grigoriev I.V."/>
            <person name="Allen A.E."/>
            <person name="Bidle K."/>
            <person name="Borodovsky M."/>
            <person name="Bowler C."/>
            <person name="Brownlee C."/>
            <person name="Cock J.M."/>
            <person name="Elias M."/>
            <person name="Gladyshev V.N."/>
            <person name="Groth M."/>
            <person name="Guda C."/>
            <person name="Hadaegh A."/>
            <person name="Iglesias-Rodriguez M.D."/>
            <person name="Jenkins J."/>
            <person name="Jones B.M."/>
            <person name="Lawson T."/>
            <person name="Leese F."/>
            <person name="Lindquist E."/>
            <person name="Lobanov A."/>
            <person name="Lomsadze A."/>
            <person name="Malik S.B."/>
            <person name="Marsh M.E."/>
            <person name="Mackinder L."/>
            <person name="Mock T."/>
            <person name="Mueller-Roeber B."/>
            <person name="Pagarete A."/>
            <person name="Parker M."/>
            <person name="Probert I."/>
            <person name="Quesneville H."/>
            <person name="Raines C."/>
            <person name="Rensing S.A."/>
            <person name="Riano-Pachon D.M."/>
            <person name="Richier S."/>
            <person name="Rokitta S."/>
            <person name="Shiraiwa Y."/>
            <person name="Soanes D.M."/>
            <person name="van der Giezen M."/>
            <person name="Wahlund T.M."/>
            <person name="Williams B."/>
            <person name="Wilson W."/>
            <person name="Wolfe G."/>
            <person name="Wurch L.L."/>
        </authorList>
    </citation>
    <scope>NUCLEOTIDE SEQUENCE</scope>
</reference>
<comment type="cofactor">
    <cofactor evidence="1">
        <name>Fe(2+)</name>
        <dbReference type="ChEBI" id="CHEBI:29033"/>
    </cofactor>
</comment>
<dbReference type="KEGG" id="ehx:EMIHUDRAFT_443141"/>
<evidence type="ECO:0000256" key="8">
    <source>
        <dbReference type="SAM" id="SignalP"/>
    </source>
</evidence>
<name>A0A0D3JVP0_EMIH1</name>
<evidence type="ECO:0000256" key="5">
    <source>
        <dbReference type="ARBA" id="ARBA00023002"/>
    </source>
</evidence>
<dbReference type="SUPFAM" id="SSF51197">
    <property type="entry name" value="Clavaminate synthase-like"/>
    <property type="match status" value="1"/>
</dbReference>
<dbReference type="PaxDb" id="2903-EOD27575"/>
<dbReference type="HOGENOM" id="CLU_759583_0_0_1"/>
<dbReference type="EnsemblProtists" id="EOD27575">
    <property type="protein sequence ID" value="EOD27575"/>
    <property type="gene ID" value="EMIHUDRAFT_443141"/>
</dbReference>
<feature type="region of interest" description="Disordered" evidence="7">
    <location>
        <begin position="319"/>
        <end position="365"/>
    </location>
</feature>
<dbReference type="Pfam" id="PF02668">
    <property type="entry name" value="TauD"/>
    <property type="match status" value="1"/>
</dbReference>
<keyword evidence="4" id="KW-0223">Dioxygenase</keyword>
<protein>
    <recommendedName>
        <fullName evidence="9">TauD/TfdA-like domain-containing protein</fullName>
    </recommendedName>
</protein>
<dbReference type="GeneID" id="17273119"/>
<dbReference type="Gene3D" id="3.60.130.10">
    <property type="entry name" value="Clavaminate synthase-like"/>
    <property type="match status" value="1"/>
</dbReference>
<comment type="similarity">
    <text evidence="2">Belongs to the TfdA dioxygenase family.</text>
</comment>
<dbReference type="GO" id="GO:0051213">
    <property type="term" value="F:dioxygenase activity"/>
    <property type="evidence" value="ECO:0007669"/>
    <property type="project" value="UniProtKB-KW"/>
</dbReference>
<keyword evidence="5" id="KW-0560">Oxidoreductase</keyword>
<dbReference type="PANTHER" id="PTHR43779:SF2">
    <property type="entry name" value="ALPHA-KETOGLUTARATE-DEPENDENT XANTHINE DIOXYGENASE XAN1"/>
    <property type="match status" value="1"/>
</dbReference>
<feature type="signal peptide" evidence="8">
    <location>
        <begin position="1"/>
        <end position="19"/>
    </location>
</feature>
<sequence length="365" mass="38779">MPAPHQALLALASAAAASARLAIEPIRPPDKRLSFGAVVRGLSLRAPLSEAELAELDAALSEHGLLLLESAAPPDLEPRAFSDLVRRLNPGAETVWRDQRTNPWERHKAEHLGPAGTFQLPTCPEVLVLGKGEYRDHFGLTCSLGGARRAYGSNGSQVIGGGKLQWHIDGAFWKAPASRASGLPCGVVGMRCVEAPSPPRECEADYGDGATLSCAAGSTAFCSGAVAFELLTEQEQDTALRTTVVYAAHPFKRFAGCGMTRDGLRCVGGVEVECTIGDNERSGQLRLPLVWRHPTSGRPALMPHTRCLEAVEIASSDGAAPPAVLGTEEAAQKRKTDRTDTPGEGWESPHLHEQASWEGGPGRHT</sequence>